<dbReference type="PANTHER" id="PTHR46211:SF14">
    <property type="entry name" value="GLYCEROPHOSPHODIESTER PHOSPHODIESTERASE"/>
    <property type="match status" value="1"/>
</dbReference>
<keyword evidence="3" id="KW-1185">Reference proteome</keyword>
<proteinExistence type="predicted"/>
<accession>A0A8I0DUL4</accession>
<dbReference type="GO" id="GO:0006629">
    <property type="term" value="P:lipid metabolic process"/>
    <property type="evidence" value="ECO:0007669"/>
    <property type="project" value="InterPro"/>
</dbReference>
<feature type="domain" description="GP-PDE" evidence="1">
    <location>
        <begin position="160"/>
        <end position="381"/>
    </location>
</feature>
<dbReference type="Gene3D" id="3.20.20.190">
    <property type="entry name" value="Phosphatidylinositol (PI) phosphodiesterase"/>
    <property type="match status" value="1"/>
</dbReference>
<dbReference type="InterPro" id="IPR030395">
    <property type="entry name" value="GP_PDE_dom"/>
</dbReference>
<dbReference type="SUPFAM" id="SSF51695">
    <property type="entry name" value="PLC-like phosphodiesterases"/>
    <property type="match status" value="1"/>
</dbReference>
<organism evidence="2 3">
    <name type="scientific">Coprococcus hominis</name>
    <name type="common">ex Liu et al. 2022</name>
    <dbReference type="NCBI Taxonomy" id="2763039"/>
    <lineage>
        <taxon>Bacteria</taxon>
        <taxon>Bacillati</taxon>
        <taxon>Bacillota</taxon>
        <taxon>Clostridia</taxon>
        <taxon>Lachnospirales</taxon>
        <taxon>Lachnospiraceae</taxon>
        <taxon>Coprococcus</taxon>
    </lineage>
</organism>
<dbReference type="RefSeq" id="WP_186847808.1">
    <property type="nucleotide sequence ID" value="NZ_JACOOX010000005.1"/>
</dbReference>
<name>A0A8I0DUL4_9FIRM</name>
<reference evidence="2 3" key="1">
    <citation type="submission" date="2020-08" db="EMBL/GenBank/DDBJ databases">
        <title>Genome public.</title>
        <authorList>
            <person name="Liu C."/>
            <person name="Sun Q."/>
        </authorList>
    </citation>
    <scope>NUCLEOTIDE SEQUENCE [LARGE SCALE GENOMIC DNA]</scope>
    <source>
        <strain evidence="2 3">NSJ-10</strain>
    </source>
</reference>
<dbReference type="PANTHER" id="PTHR46211">
    <property type="entry name" value="GLYCEROPHOSPHORYL DIESTER PHOSPHODIESTERASE"/>
    <property type="match status" value="1"/>
</dbReference>
<dbReference type="AlphaFoldDB" id="A0A8I0DUL4"/>
<comment type="caution">
    <text evidence="2">The sequence shown here is derived from an EMBL/GenBank/DDBJ whole genome shotgun (WGS) entry which is preliminary data.</text>
</comment>
<evidence type="ECO:0000259" key="1">
    <source>
        <dbReference type="Pfam" id="PF03009"/>
    </source>
</evidence>
<protein>
    <recommendedName>
        <fullName evidence="1">GP-PDE domain-containing protein</fullName>
    </recommendedName>
</protein>
<gene>
    <name evidence="2" type="ORF">H8S09_09920</name>
</gene>
<evidence type="ECO:0000313" key="2">
    <source>
        <dbReference type="EMBL" id="MBC5663205.1"/>
    </source>
</evidence>
<dbReference type="Proteomes" id="UP000615234">
    <property type="component" value="Unassembled WGS sequence"/>
</dbReference>
<dbReference type="EMBL" id="JACOOX010000005">
    <property type="protein sequence ID" value="MBC5663205.1"/>
    <property type="molecule type" value="Genomic_DNA"/>
</dbReference>
<dbReference type="GO" id="GO:0008081">
    <property type="term" value="F:phosphoric diester hydrolase activity"/>
    <property type="evidence" value="ECO:0007669"/>
    <property type="project" value="InterPro"/>
</dbReference>
<dbReference type="InterPro" id="IPR017946">
    <property type="entry name" value="PLC-like_Pdiesterase_TIM-brl"/>
</dbReference>
<dbReference type="Pfam" id="PF03009">
    <property type="entry name" value="GDPD"/>
    <property type="match status" value="1"/>
</dbReference>
<evidence type="ECO:0000313" key="3">
    <source>
        <dbReference type="Proteomes" id="UP000615234"/>
    </source>
</evidence>
<sequence>MKFHLPWKREQEKKEYTLIYDGNGGRQNGERFVRRSFWLPDGGFGKEKKFVSNTDGGDLTVETVFSNSNLKCIGYYARKRTEEGWIWYGTDHNWHDSFYDGTVCKQLIPIAASVESLYEAADDEIYLVAQWEDEHGIRRNCGYEIFSKKLMAHAFGGMDGTTYHNTAEAFEHGKKEGYQSFEIDLSYTEDDRLVLCHGWTENNCKCTGVSYKPEFAHMTYEQAMQIPIHGHSIMDARQFYEKVKNEPAYTFEIDFHNIKKGNEKRVAAMLEDFRQDEGLLDRLLMQVYSQPMYEQIDSVYHFVNYMYLVGLNIDKLDAILTYCLDHGICSVAMRTNFVTKENVRKVHDAGLYAFCYTVSDDAVYANYLFQLGVDMICTDFVTEKALEATKETFGRYPFMVWYNSNHKEAVSHYPETVDGTGNVGTLTRLKSGNLEYRDKTIWEHTGDQTLRACGYEVSGKRFAGWKLRISIEGKNLWYSTDGLFHAAKDYTVRKSIQARIFKDGDVLPDFDVRKNMKVIMVAVWENLD</sequence>